<evidence type="ECO:0000256" key="4">
    <source>
        <dbReference type="ARBA" id="ARBA00022729"/>
    </source>
</evidence>
<dbReference type="AlphaFoldDB" id="A0A1U8AXD1"/>
<dbReference type="GO" id="GO:0005783">
    <property type="term" value="C:endoplasmic reticulum"/>
    <property type="evidence" value="ECO:0000318"/>
    <property type="project" value="GO_Central"/>
</dbReference>
<evidence type="ECO:0000256" key="7">
    <source>
        <dbReference type="RuleBase" id="RU003827"/>
    </source>
</evidence>
<proteinExistence type="inferred from homology"/>
<dbReference type="GO" id="GO:0006886">
    <property type="term" value="P:intracellular protein transport"/>
    <property type="evidence" value="ECO:0000318"/>
    <property type="project" value="GO_Central"/>
</dbReference>
<organism evidence="8 9">
    <name type="scientific">Nelumbo nucifera</name>
    <name type="common">Sacred lotus</name>
    <dbReference type="NCBI Taxonomy" id="4432"/>
    <lineage>
        <taxon>Eukaryota</taxon>
        <taxon>Viridiplantae</taxon>
        <taxon>Streptophyta</taxon>
        <taxon>Embryophyta</taxon>
        <taxon>Tracheophyta</taxon>
        <taxon>Spermatophyta</taxon>
        <taxon>Magnoliopsida</taxon>
        <taxon>Proteales</taxon>
        <taxon>Nelumbonaceae</taxon>
        <taxon>Nelumbo</taxon>
    </lineage>
</organism>
<dbReference type="GO" id="GO:0016020">
    <property type="term" value="C:membrane"/>
    <property type="evidence" value="ECO:0007669"/>
    <property type="project" value="UniProtKB-SubCell"/>
</dbReference>
<dbReference type="GO" id="GO:0007030">
    <property type="term" value="P:Golgi organization"/>
    <property type="evidence" value="ECO:0000318"/>
    <property type="project" value="GO_Central"/>
</dbReference>
<dbReference type="KEGG" id="nnu:104608560"/>
<evidence type="ECO:0000256" key="5">
    <source>
        <dbReference type="ARBA" id="ARBA00022989"/>
    </source>
</evidence>
<comment type="similarity">
    <text evidence="2 7">Belongs to the EMP24/GP25L family.</text>
</comment>
<dbReference type="GO" id="GO:0005793">
    <property type="term" value="C:endoplasmic reticulum-Golgi intermediate compartment"/>
    <property type="evidence" value="ECO:0000318"/>
    <property type="project" value="GO_Central"/>
</dbReference>
<keyword evidence="3 7" id="KW-0812">Transmembrane</keyword>
<dbReference type="eggNOG" id="KOG1691">
    <property type="taxonomic scope" value="Eukaryota"/>
</dbReference>
<evidence type="ECO:0000256" key="1">
    <source>
        <dbReference type="ARBA" id="ARBA00004479"/>
    </source>
</evidence>
<evidence type="ECO:0000313" key="9">
    <source>
        <dbReference type="RefSeq" id="XP_010272898.1"/>
    </source>
</evidence>
<evidence type="ECO:0000256" key="2">
    <source>
        <dbReference type="ARBA" id="ARBA00007104"/>
    </source>
</evidence>
<evidence type="ECO:0000256" key="3">
    <source>
        <dbReference type="ARBA" id="ARBA00022692"/>
    </source>
</evidence>
<keyword evidence="6" id="KW-0472">Membrane</keyword>
<gene>
    <name evidence="9" type="primary">LOC104608560</name>
</gene>
<dbReference type="STRING" id="4432.A0A1U8AXD1"/>
<dbReference type="GO" id="GO:0006888">
    <property type="term" value="P:endoplasmic reticulum to Golgi vesicle-mediated transport"/>
    <property type="evidence" value="ECO:0000318"/>
    <property type="project" value="GO_Central"/>
</dbReference>
<dbReference type="RefSeq" id="XP_010272898.1">
    <property type="nucleotide sequence ID" value="XM_010274596.1"/>
</dbReference>
<dbReference type="InterPro" id="IPR009038">
    <property type="entry name" value="GOLD_dom"/>
</dbReference>
<dbReference type="PANTHER" id="PTHR22811">
    <property type="entry name" value="TRANSMEMBRANE EMP24 DOMAIN-CONTAINING PROTEIN"/>
    <property type="match status" value="1"/>
</dbReference>
<protein>
    <submittedName>
        <fullName evidence="9">Transmembrane emp24 domain-containing protein p24delta3-like</fullName>
    </submittedName>
</protein>
<sequence length="212" mass="23875">MTALLIPALFLSLSLMSLLPPLGEAVWLNLPPSTTKCVSEEIQNNIVVLGDYNVVANNRSYDLPGINAKVTSPYGNSIYAEENVTEGRFGFTTTDSGKYLVCFWMHNYHEVVGASINLDWKIGIAAKDWESVARDEKIEGVALELRRHEAIAKSIHATMVRLRSRELVMRKVSETTNDRVSTYSIMSLMICVVVSSLQLWNLKCYFRKKKII</sequence>
<evidence type="ECO:0000313" key="8">
    <source>
        <dbReference type="Proteomes" id="UP000189703"/>
    </source>
</evidence>
<dbReference type="GO" id="GO:0030134">
    <property type="term" value="C:COPII-coated ER to Golgi transport vesicle"/>
    <property type="evidence" value="ECO:0000318"/>
    <property type="project" value="GO_Central"/>
</dbReference>
<reference evidence="9" key="1">
    <citation type="submission" date="2025-08" db="UniProtKB">
        <authorList>
            <consortium name="RefSeq"/>
        </authorList>
    </citation>
    <scope>IDENTIFICATION</scope>
</reference>
<keyword evidence="4" id="KW-0732">Signal</keyword>
<evidence type="ECO:0000256" key="6">
    <source>
        <dbReference type="ARBA" id="ARBA00023136"/>
    </source>
</evidence>
<dbReference type="GO" id="GO:0005794">
    <property type="term" value="C:Golgi apparatus"/>
    <property type="evidence" value="ECO:0000318"/>
    <property type="project" value="GO_Central"/>
</dbReference>
<name>A0A1U8AXD1_NELNU</name>
<dbReference type="Pfam" id="PF01105">
    <property type="entry name" value="EMP24_GP25L"/>
    <property type="match status" value="1"/>
</dbReference>
<keyword evidence="8" id="KW-1185">Reference proteome</keyword>
<accession>A0A1U8AXD1</accession>
<dbReference type="Proteomes" id="UP000189703">
    <property type="component" value="Unplaced"/>
</dbReference>
<dbReference type="InterPro" id="IPR015720">
    <property type="entry name" value="Emp24-like"/>
</dbReference>
<dbReference type="SMART" id="SM01190">
    <property type="entry name" value="EMP24_GP25L"/>
    <property type="match status" value="1"/>
</dbReference>
<keyword evidence="5" id="KW-1133">Transmembrane helix</keyword>
<dbReference type="GeneID" id="104608560"/>
<comment type="subcellular location">
    <subcellularLocation>
        <location evidence="1 7">Membrane</location>
        <topology evidence="1 7">Single-pass type I membrane protein</topology>
    </subcellularLocation>
</comment>
<dbReference type="OrthoDB" id="759142at2759"/>
<dbReference type="PROSITE" id="PS50866">
    <property type="entry name" value="GOLD"/>
    <property type="match status" value="1"/>
</dbReference>